<sequence length="223" mass="25779">MNSYESISSKTKASTMDPEKLNSICSRIICSPAITRQNLSHKSLIQPMLENKNDEDDTHFFETLKNKIKTSPLKCLKSKYVFKKPYGTRKRKHKFNEESKDAIKRFKEDMENKNQVEVDAINLHPETEELHSETKEICKDNSISSNYKNDVLKSIDTNVDNNESYALKRDFTLIFQSGTAFDNDENHESRFVERTDGAHHVKISPFADGWWQRAAQAFVPLPT</sequence>
<dbReference type="AlphaFoldDB" id="A0A834P115"/>
<accession>A0A834P115</accession>
<protein>
    <submittedName>
        <fullName evidence="1">Uncharacterized protein</fullName>
    </submittedName>
</protein>
<comment type="caution">
    <text evidence="1">The sequence shown here is derived from an EMBL/GenBank/DDBJ whole genome shotgun (WGS) entry which is preliminary data.</text>
</comment>
<keyword evidence="2" id="KW-1185">Reference proteome</keyword>
<proteinExistence type="predicted"/>
<dbReference type="EMBL" id="JACSDY010000007">
    <property type="protein sequence ID" value="KAF7423728.1"/>
    <property type="molecule type" value="Genomic_DNA"/>
</dbReference>
<name>A0A834P115_VESPE</name>
<evidence type="ECO:0000313" key="2">
    <source>
        <dbReference type="Proteomes" id="UP000600918"/>
    </source>
</evidence>
<reference evidence="1" key="1">
    <citation type="journal article" date="2020" name="G3 (Bethesda)">
        <title>High-Quality Assemblies for Three Invasive Social Wasps from the &lt;i&gt;Vespula&lt;/i&gt; Genus.</title>
        <authorList>
            <person name="Harrop T.W.R."/>
            <person name="Guhlin J."/>
            <person name="McLaughlin G.M."/>
            <person name="Permina E."/>
            <person name="Stockwell P."/>
            <person name="Gilligan J."/>
            <person name="Le Lec M.F."/>
            <person name="Gruber M.A.M."/>
            <person name="Quinn O."/>
            <person name="Lovegrove M."/>
            <person name="Duncan E.J."/>
            <person name="Remnant E.J."/>
            <person name="Van Eeckhoven J."/>
            <person name="Graham B."/>
            <person name="Knapp R.A."/>
            <person name="Langford K.W."/>
            <person name="Kronenberg Z."/>
            <person name="Press M.O."/>
            <person name="Eacker S.M."/>
            <person name="Wilson-Rankin E.E."/>
            <person name="Purcell J."/>
            <person name="Lester P.J."/>
            <person name="Dearden P.K."/>
        </authorList>
    </citation>
    <scope>NUCLEOTIDE SEQUENCE</scope>
    <source>
        <strain evidence="1">Volc-1</strain>
    </source>
</reference>
<gene>
    <name evidence="1" type="ORF">H0235_009011</name>
</gene>
<dbReference type="Proteomes" id="UP000600918">
    <property type="component" value="Unassembled WGS sequence"/>
</dbReference>
<organism evidence="1 2">
    <name type="scientific">Vespula pensylvanica</name>
    <name type="common">Western yellow jacket</name>
    <name type="synonym">Wasp</name>
    <dbReference type="NCBI Taxonomy" id="30213"/>
    <lineage>
        <taxon>Eukaryota</taxon>
        <taxon>Metazoa</taxon>
        <taxon>Ecdysozoa</taxon>
        <taxon>Arthropoda</taxon>
        <taxon>Hexapoda</taxon>
        <taxon>Insecta</taxon>
        <taxon>Pterygota</taxon>
        <taxon>Neoptera</taxon>
        <taxon>Endopterygota</taxon>
        <taxon>Hymenoptera</taxon>
        <taxon>Apocrita</taxon>
        <taxon>Aculeata</taxon>
        <taxon>Vespoidea</taxon>
        <taxon>Vespidae</taxon>
        <taxon>Vespinae</taxon>
        <taxon>Vespula</taxon>
    </lineage>
</organism>
<evidence type="ECO:0000313" key="1">
    <source>
        <dbReference type="EMBL" id="KAF7423728.1"/>
    </source>
</evidence>